<gene>
    <name evidence="3" type="ORF">CVV64_00045</name>
</gene>
<dbReference type="AlphaFoldDB" id="A0A2N1PU32"/>
<dbReference type="PANTHER" id="PTHR33607:SF2">
    <property type="entry name" value="ENDONUCLEASE-1"/>
    <property type="match status" value="1"/>
</dbReference>
<proteinExistence type="predicted"/>
<dbReference type="GO" id="GO:0016787">
    <property type="term" value="F:hydrolase activity"/>
    <property type="evidence" value="ECO:0007669"/>
    <property type="project" value="UniProtKB-KW"/>
</dbReference>
<sequence length="317" mass="36206">MSRLHVFTLMILFVTLMAAPVMSQETLTAKAAMAVTSRIADLEVRQDIERNIELGNISSMEELNALLENVTLLDSSLVTEDDQMPVAERLNDLARRTRLLLEGYRSCENLRNEDLKDELHNLCSKHTALGYGGARKYMYSYVDVIDGRIEGVYTGKFFAPQSAGSNEREGTRGFMNCEHTWPQSFFNKQEPQRSDIWHLYPTDSDANGRRSSYPFGVVVGTPKWQEGGSKLGNGANGKTVFEPRDCHKGNVARSLFYFSVAYNDPIDALQEATLRKWHTQDPVDDNERERANRIEKKQKNRNPFIDHPEYVERINNF</sequence>
<evidence type="ECO:0008006" key="5">
    <source>
        <dbReference type="Google" id="ProtNLM"/>
    </source>
</evidence>
<comment type="caution">
    <text evidence="3">The sequence shown here is derived from an EMBL/GenBank/DDBJ whole genome shotgun (WGS) entry which is preliminary data.</text>
</comment>
<keyword evidence="1" id="KW-0540">Nuclease</keyword>
<organism evidence="3 4">
    <name type="scientific">Candidatus Wallbacteria bacterium HGW-Wallbacteria-1</name>
    <dbReference type="NCBI Taxonomy" id="2013854"/>
    <lineage>
        <taxon>Bacteria</taxon>
        <taxon>Candidatus Walliibacteriota</taxon>
    </lineage>
</organism>
<evidence type="ECO:0000313" key="4">
    <source>
        <dbReference type="Proteomes" id="UP000233256"/>
    </source>
</evidence>
<name>A0A2N1PU32_9BACT</name>
<keyword evidence="2" id="KW-0378">Hydrolase</keyword>
<reference evidence="3 4" key="1">
    <citation type="journal article" date="2017" name="ISME J.">
        <title>Potential for microbial H2 and metal transformations associated with novel bacteria and archaea in deep terrestrial subsurface sediments.</title>
        <authorList>
            <person name="Hernsdorf A.W."/>
            <person name="Amano Y."/>
            <person name="Miyakawa K."/>
            <person name="Ise K."/>
            <person name="Suzuki Y."/>
            <person name="Anantharaman K."/>
            <person name="Probst A."/>
            <person name="Burstein D."/>
            <person name="Thomas B.C."/>
            <person name="Banfield J.F."/>
        </authorList>
    </citation>
    <scope>NUCLEOTIDE SEQUENCE [LARGE SCALE GENOMIC DNA]</scope>
    <source>
        <strain evidence="3">HGW-Wallbacteria-1</strain>
    </source>
</reference>
<dbReference type="SUPFAM" id="SSF54060">
    <property type="entry name" value="His-Me finger endonucleases"/>
    <property type="match status" value="1"/>
</dbReference>
<evidence type="ECO:0000256" key="1">
    <source>
        <dbReference type="ARBA" id="ARBA00022722"/>
    </source>
</evidence>
<dbReference type="Proteomes" id="UP000233256">
    <property type="component" value="Unassembled WGS sequence"/>
</dbReference>
<evidence type="ECO:0000313" key="3">
    <source>
        <dbReference type="EMBL" id="PKK91854.1"/>
    </source>
</evidence>
<dbReference type="Pfam" id="PF04231">
    <property type="entry name" value="Endonuclease_1"/>
    <property type="match status" value="1"/>
</dbReference>
<dbReference type="InterPro" id="IPR007346">
    <property type="entry name" value="Endonuclease-I"/>
</dbReference>
<protein>
    <recommendedName>
        <fullName evidence="5">Endonuclease I</fullName>
    </recommendedName>
</protein>
<evidence type="ECO:0000256" key="2">
    <source>
        <dbReference type="ARBA" id="ARBA00022801"/>
    </source>
</evidence>
<dbReference type="EMBL" id="PGXC01000001">
    <property type="protein sequence ID" value="PKK91854.1"/>
    <property type="molecule type" value="Genomic_DNA"/>
</dbReference>
<dbReference type="PANTHER" id="PTHR33607">
    <property type="entry name" value="ENDONUCLEASE-1"/>
    <property type="match status" value="1"/>
</dbReference>
<dbReference type="GO" id="GO:0004518">
    <property type="term" value="F:nuclease activity"/>
    <property type="evidence" value="ECO:0007669"/>
    <property type="project" value="UniProtKB-KW"/>
</dbReference>
<accession>A0A2N1PU32</accession>
<dbReference type="InterPro" id="IPR044925">
    <property type="entry name" value="His-Me_finger_sf"/>
</dbReference>